<accession>A0ABY3VN25</accession>
<feature type="region of interest" description="Disordered" evidence="1">
    <location>
        <begin position="30"/>
        <end position="51"/>
    </location>
</feature>
<evidence type="ECO:0000259" key="2">
    <source>
        <dbReference type="Pfam" id="PF18702"/>
    </source>
</evidence>
<reference evidence="3" key="1">
    <citation type="submission" date="2022-08" db="EMBL/GenBank/DDBJ databases">
        <title>Whole genome sequencing of non-tuberculosis mycobacteria type-strains.</title>
        <authorList>
            <person name="Igarashi Y."/>
            <person name="Osugi A."/>
            <person name="Mitarai S."/>
        </authorList>
    </citation>
    <scope>NUCLEOTIDE SEQUENCE</scope>
    <source>
        <strain evidence="3">DSM 45127</strain>
    </source>
</reference>
<keyword evidence="4" id="KW-1185">Reference proteome</keyword>
<protein>
    <submittedName>
        <fullName evidence="3">DUF5642 family protein</fullName>
    </submittedName>
</protein>
<evidence type="ECO:0000313" key="4">
    <source>
        <dbReference type="Proteomes" id="UP001055336"/>
    </source>
</evidence>
<dbReference type="EMBL" id="CP092488">
    <property type="protein sequence ID" value="UMB68873.1"/>
    <property type="molecule type" value="Genomic_DNA"/>
</dbReference>
<feature type="region of interest" description="Disordered" evidence="1">
    <location>
        <begin position="158"/>
        <end position="190"/>
    </location>
</feature>
<gene>
    <name evidence="3" type="ORF">MKK62_21140</name>
</gene>
<evidence type="ECO:0000313" key="3">
    <source>
        <dbReference type="EMBL" id="UMB68873.1"/>
    </source>
</evidence>
<evidence type="ECO:0000256" key="1">
    <source>
        <dbReference type="SAM" id="MobiDB-lite"/>
    </source>
</evidence>
<dbReference type="InterPro" id="IPR041313">
    <property type="entry name" value="DUF5642"/>
</dbReference>
<dbReference type="RefSeq" id="WP_240260572.1">
    <property type="nucleotide sequence ID" value="NZ_CP092488.2"/>
</dbReference>
<dbReference type="Pfam" id="PF18702">
    <property type="entry name" value="DUF5642"/>
    <property type="match status" value="1"/>
</dbReference>
<feature type="compositionally biased region" description="Polar residues" evidence="1">
    <location>
        <begin position="173"/>
        <end position="187"/>
    </location>
</feature>
<sequence>MLSVAGASRIGAAFLIVVTACGGLAGCASKDKSATQSPSSTTTSEAPGGFDISRIDQVGLALPPEMEAVPIPHTTVNEEEAKKLAGMRKDFSYDPPQCGALLSKSSHLVAGSQIQGVSVRKPQEIVILAVESPAAVADPPDVAGCNRVSFSVPGEVKGTAERIPGPPIAGLKTTGTKTHADLTTPQGPKTVDETTFRAELSGRVEIAVGGRGDPAPLVDLLNKAVVAVRGH</sequence>
<name>A0ABY3VN25_9MYCO</name>
<organism evidence="3 4">
    <name type="scientific">Mycobacterium paraterrae</name>
    <dbReference type="NCBI Taxonomy" id="577492"/>
    <lineage>
        <taxon>Bacteria</taxon>
        <taxon>Bacillati</taxon>
        <taxon>Actinomycetota</taxon>
        <taxon>Actinomycetes</taxon>
        <taxon>Mycobacteriales</taxon>
        <taxon>Mycobacteriaceae</taxon>
        <taxon>Mycobacterium</taxon>
    </lineage>
</organism>
<dbReference type="Proteomes" id="UP001055336">
    <property type="component" value="Chromosome"/>
</dbReference>
<feature type="domain" description="DUF5642" evidence="2">
    <location>
        <begin position="51"/>
        <end position="219"/>
    </location>
</feature>
<proteinExistence type="predicted"/>
<feature type="compositionally biased region" description="Low complexity" evidence="1">
    <location>
        <begin position="34"/>
        <end position="44"/>
    </location>
</feature>